<keyword evidence="4" id="KW-1185">Reference proteome</keyword>
<dbReference type="STRING" id="303698.A0A1V6SN02"/>
<organism evidence="3 4">
    <name type="scientific">Penicillium steckii</name>
    <dbReference type="NCBI Taxonomy" id="303698"/>
    <lineage>
        <taxon>Eukaryota</taxon>
        <taxon>Fungi</taxon>
        <taxon>Dikarya</taxon>
        <taxon>Ascomycota</taxon>
        <taxon>Pezizomycotina</taxon>
        <taxon>Eurotiomycetes</taxon>
        <taxon>Eurotiomycetidae</taxon>
        <taxon>Eurotiales</taxon>
        <taxon>Aspergillaceae</taxon>
        <taxon>Penicillium</taxon>
    </lineage>
</organism>
<dbReference type="Proteomes" id="UP000191285">
    <property type="component" value="Unassembled WGS sequence"/>
</dbReference>
<dbReference type="PANTHER" id="PTHR16861:SF4">
    <property type="entry name" value="SH3 DOMAIN PROTEIN (AFU_ORTHOLOGUE AFUA_1G13610)"/>
    <property type="match status" value="1"/>
</dbReference>
<keyword evidence="2" id="KW-1133">Transmembrane helix</keyword>
<gene>
    <name evidence="3" type="ORF">PENSTE_c029G08179</name>
</gene>
<dbReference type="OrthoDB" id="4770059at2759"/>
<reference evidence="4" key="1">
    <citation type="journal article" date="2017" name="Nat. Microbiol.">
        <title>Global analysis of biosynthetic gene clusters reveals vast potential of secondary metabolite production in Penicillium species.</title>
        <authorList>
            <person name="Nielsen J.C."/>
            <person name="Grijseels S."/>
            <person name="Prigent S."/>
            <person name="Ji B."/>
            <person name="Dainat J."/>
            <person name="Nielsen K.F."/>
            <person name="Frisvad J.C."/>
            <person name="Workman M."/>
            <person name="Nielsen J."/>
        </authorList>
    </citation>
    <scope>NUCLEOTIDE SEQUENCE [LARGE SCALE GENOMIC DNA]</scope>
    <source>
        <strain evidence="4">IBT 24891</strain>
    </source>
</reference>
<evidence type="ECO:0000256" key="1">
    <source>
        <dbReference type="SAM" id="MobiDB-lite"/>
    </source>
</evidence>
<accession>A0A1V6SN02</accession>
<evidence type="ECO:0000313" key="3">
    <source>
        <dbReference type="EMBL" id="OQE15238.1"/>
    </source>
</evidence>
<evidence type="ECO:0000313" key="4">
    <source>
        <dbReference type="Proteomes" id="UP000191285"/>
    </source>
</evidence>
<protein>
    <submittedName>
        <fullName evidence="3">Uncharacterized protein</fullName>
    </submittedName>
</protein>
<dbReference type="EMBL" id="MLKD01000029">
    <property type="protein sequence ID" value="OQE15238.1"/>
    <property type="molecule type" value="Genomic_DNA"/>
</dbReference>
<feature type="transmembrane region" description="Helical" evidence="2">
    <location>
        <begin position="200"/>
        <end position="221"/>
    </location>
</feature>
<keyword evidence="2" id="KW-0812">Transmembrane</keyword>
<name>A0A1V6SN02_9EURO</name>
<feature type="compositionally biased region" description="Low complexity" evidence="1">
    <location>
        <begin position="168"/>
        <end position="181"/>
    </location>
</feature>
<comment type="caution">
    <text evidence="3">The sequence shown here is derived from an EMBL/GenBank/DDBJ whole genome shotgun (WGS) entry which is preliminary data.</text>
</comment>
<evidence type="ECO:0000256" key="2">
    <source>
        <dbReference type="SAM" id="Phobius"/>
    </source>
</evidence>
<dbReference type="AlphaFoldDB" id="A0A1V6SN02"/>
<proteinExistence type="predicted"/>
<feature type="region of interest" description="Disordered" evidence="1">
    <location>
        <begin position="164"/>
        <end position="189"/>
    </location>
</feature>
<keyword evidence="2" id="KW-0472">Membrane</keyword>
<dbReference type="PANTHER" id="PTHR16861">
    <property type="entry name" value="GLYCOPROTEIN 38"/>
    <property type="match status" value="1"/>
</dbReference>
<sequence length="291" mass="31567">MMTATSPPPLTTTFSPPPSCTTNTWFIELVSNTNYFTEIITGSNTSWWLSLGPTKTSSCFPSGYQTETDFYFSPGLCPSGYWVAHQTVLSAENDLETRGTCCPINYIAQTGDELAWYTHHKCTSYNPNPSQEWTFTKAGQISSTTRADGINAKGISIRWKAGDFAPQTSTPTTSSTSTTTPDKSRVAQTKNTEISVGAKAGIGVGVAAAVIIAVAILVWILRRKRVANAKGIEGLEKESRDLRPGNYETHELSSDAQRPAELHTSFAPRAELGGGNKHIAELDGRGDWKFS</sequence>